<dbReference type="Proteomes" id="UP000515156">
    <property type="component" value="Chromosome 3"/>
</dbReference>
<keyword evidence="2" id="KW-1133">Transmembrane helix</keyword>
<dbReference type="GeneID" id="115465622"/>
<dbReference type="FunCoup" id="A0A6P7XNU8">
    <property type="interactions" value="34"/>
</dbReference>
<dbReference type="KEGG" id="muo:115465622"/>
<accession>A0A6P7XNU8</accession>
<dbReference type="RefSeq" id="XP_030052094.1">
    <property type="nucleotide sequence ID" value="XM_030196234.1"/>
</dbReference>
<name>A0A6P7XNU8_9AMPH</name>
<evidence type="ECO:0000313" key="3">
    <source>
        <dbReference type="Proteomes" id="UP000515156"/>
    </source>
</evidence>
<dbReference type="InParanoid" id="A0A6P7XNU8"/>
<dbReference type="CTD" id="388789"/>
<gene>
    <name evidence="4" type="primary">SMIM26</name>
</gene>
<reference evidence="4" key="1">
    <citation type="submission" date="2025-08" db="UniProtKB">
        <authorList>
            <consortium name="RefSeq"/>
        </authorList>
    </citation>
    <scope>IDENTIFICATION</scope>
</reference>
<feature type="transmembrane region" description="Helical" evidence="2">
    <location>
        <begin position="15"/>
        <end position="32"/>
    </location>
</feature>
<dbReference type="OrthoDB" id="9905290at2759"/>
<keyword evidence="2" id="KW-0812">Transmembrane</keyword>
<keyword evidence="3" id="KW-1185">Reference proteome</keyword>
<dbReference type="PANTHER" id="PTHR40386:SF1">
    <property type="entry name" value="SMALL INTEGRAL MEMBRANE PROTEIN 26"/>
    <property type="match status" value="1"/>
</dbReference>
<feature type="region of interest" description="Disordered" evidence="1">
    <location>
        <begin position="43"/>
        <end position="69"/>
    </location>
</feature>
<dbReference type="InterPro" id="IPR038831">
    <property type="entry name" value="SMIM26"/>
</dbReference>
<dbReference type="PANTHER" id="PTHR40386">
    <property type="entry name" value="SMALL INTEGRAL MEMBRANE PROTEIN 26"/>
    <property type="match status" value="1"/>
</dbReference>
<proteinExistence type="predicted"/>
<keyword evidence="2" id="KW-0472">Membrane</keyword>
<evidence type="ECO:0000256" key="2">
    <source>
        <dbReference type="SAM" id="Phobius"/>
    </source>
</evidence>
<evidence type="ECO:0000313" key="4">
    <source>
        <dbReference type="RefSeq" id="XP_030052094.1"/>
    </source>
</evidence>
<sequence>MVTAREVAKWNTRVSLVYAIGIWTMLGSFGYFQVKRKRENLEAEPDAVEAQGKTGALGNDLPFQPTPEEKRTGFYMSQTVTYKENFVPYSTRIYNFISSHLSSTSDAATKSDTSEK</sequence>
<organism evidence="3 4">
    <name type="scientific">Microcaecilia unicolor</name>
    <dbReference type="NCBI Taxonomy" id="1415580"/>
    <lineage>
        <taxon>Eukaryota</taxon>
        <taxon>Metazoa</taxon>
        <taxon>Chordata</taxon>
        <taxon>Craniata</taxon>
        <taxon>Vertebrata</taxon>
        <taxon>Euteleostomi</taxon>
        <taxon>Amphibia</taxon>
        <taxon>Gymnophiona</taxon>
        <taxon>Siphonopidae</taxon>
        <taxon>Microcaecilia</taxon>
    </lineage>
</organism>
<dbReference type="AlphaFoldDB" id="A0A6P7XNU8"/>
<protein>
    <submittedName>
        <fullName evidence="4">Small integral membrane protein 26</fullName>
    </submittedName>
</protein>
<evidence type="ECO:0000256" key="1">
    <source>
        <dbReference type="SAM" id="MobiDB-lite"/>
    </source>
</evidence>